<dbReference type="KEGG" id="fal:FRAAL2725"/>
<evidence type="ECO:0008006" key="3">
    <source>
        <dbReference type="Google" id="ProtNLM"/>
    </source>
</evidence>
<dbReference type="Proteomes" id="UP000000657">
    <property type="component" value="Chromosome"/>
</dbReference>
<reference evidence="1 2" key="1">
    <citation type="journal article" date="2007" name="Genome Res.">
        <title>Genome characteristics of facultatively symbiotic Frankia sp. strains reflect host range and host plant biogeography.</title>
        <authorList>
            <person name="Normand P."/>
            <person name="Lapierre P."/>
            <person name="Tisa L.S."/>
            <person name="Gogarten J.P."/>
            <person name="Alloisio N."/>
            <person name="Bagnarol E."/>
            <person name="Bassi C.A."/>
            <person name="Berry A.M."/>
            <person name="Bickhart D.M."/>
            <person name="Choisne N."/>
            <person name="Couloux A."/>
            <person name="Cournoyer B."/>
            <person name="Cruveiller S."/>
            <person name="Daubin V."/>
            <person name="Demange N."/>
            <person name="Francino M.P."/>
            <person name="Goltsman E."/>
            <person name="Huang Y."/>
            <person name="Kopp O.R."/>
            <person name="Labarre L."/>
            <person name="Lapidus A."/>
            <person name="Lavire C."/>
            <person name="Marechal J."/>
            <person name="Martinez M."/>
            <person name="Mastronunzio J.E."/>
            <person name="Mullin B.C."/>
            <person name="Niemann J."/>
            <person name="Pujic P."/>
            <person name="Rawnsley T."/>
            <person name="Rouy Z."/>
            <person name="Schenowitz C."/>
            <person name="Sellstedt A."/>
            <person name="Tavares F."/>
            <person name="Tomkins J.P."/>
            <person name="Vallenet D."/>
            <person name="Valverde C."/>
            <person name="Wall L.G."/>
            <person name="Wang Y."/>
            <person name="Medigue C."/>
            <person name="Benson D.R."/>
        </authorList>
    </citation>
    <scope>NUCLEOTIDE SEQUENCE [LARGE SCALE GENOMIC DNA]</scope>
    <source>
        <strain evidence="2">DSM 45986 / CECT 9034 / ACN14a</strain>
    </source>
</reference>
<dbReference type="HOGENOM" id="CLU_1203406_0_0_11"/>
<name>Q0RM81_FRAAA</name>
<gene>
    <name evidence="1" type="ordered locus">FRAAL2725</name>
</gene>
<dbReference type="STRING" id="326424.FRAAL2725"/>
<evidence type="ECO:0000313" key="2">
    <source>
        <dbReference type="Proteomes" id="UP000000657"/>
    </source>
</evidence>
<keyword evidence="2" id="KW-1185">Reference proteome</keyword>
<dbReference type="EMBL" id="CT573213">
    <property type="protein sequence ID" value="CAJ61371.1"/>
    <property type="molecule type" value="Genomic_DNA"/>
</dbReference>
<dbReference type="AlphaFoldDB" id="Q0RM81"/>
<evidence type="ECO:0000313" key="1">
    <source>
        <dbReference type="EMBL" id="CAJ61371.1"/>
    </source>
</evidence>
<sequence length="218" mass="23746">MHCAQACLVMAVERLGHPQRLTLAEAEQITGFRPGVETWPYAMLAWLAENGFEVRHEDPLDAVALTRDPQAELRRSGLDEESLTYLMTISDFDRERAAITRCLASRQVSFAPGIPDPRLLPSRLHAGWLPLLCLDAAVLARRDRGGFEGHMVLVTATIGDYALVQDPGPPARWDWAVPLQHLATALRSPAETSGTITYVRAATGQATPSPGLLSAEAS</sequence>
<organism evidence="1 2">
    <name type="scientific">Frankia alni (strain DSM 45986 / CECT 9034 / ACN14a)</name>
    <dbReference type="NCBI Taxonomy" id="326424"/>
    <lineage>
        <taxon>Bacteria</taxon>
        <taxon>Bacillati</taxon>
        <taxon>Actinomycetota</taxon>
        <taxon>Actinomycetes</taxon>
        <taxon>Frankiales</taxon>
        <taxon>Frankiaceae</taxon>
        <taxon>Frankia</taxon>
    </lineage>
</organism>
<proteinExistence type="predicted"/>
<protein>
    <recommendedName>
        <fullName evidence="3">Peptidase C39-like domain-containing protein</fullName>
    </recommendedName>
</protein>
<accession>Q0RM81</accession>